<sequence length="143" mass="16042">MEWLQATAMFFSKVYPLLVLLTLLSVLGPMHHDTSISAAMAQPSADDEFLPDVIEGMELGMAYGEARALIDQEIWIPRTYPPLDYVSTAVQQMQDLGYEEVRDCAGTGLGLCRMEFIEREGLILVIIVTTSEAEPKVWDWSLE</sequence>
<accession>A0ABS5Y288</accession>
<keyword evidence="2" id="KW-1185">Reference proteome</keyword>
<proteinExistence type="predicted"/>
<gene>
    <name evidence="1" type="ORF">IXB28_06995</name>
</gene>
<organism evidence="1 2">
    <name type="scientific">Leptothoe kymatousa TAU-MAC 1615</name>
    <dbReference type="NCBI Taxonomy" id="2364775"/>
    <lineage>
        <taxon>Bacteria</taxon>
        <taxon>Bacillati</taxon>
        <taxon>Cyanobacteriota</taxon>
        <taxon>Cyanophyceae</taxon>
        <taxon>Nodosilineales</taxon>
        <taxon>Cymatolegaceae</taxon>
        <taxon>Leptothoe</taxon>
        <taxon>Leptothoe kymatousa</taxon>
    </lineage>
</organism>
<protein>
    <submittedName>
        <fullName evidence="1">Uncharacterized protein</fullName>
    </submittedName>
</protein>
<reference evidence="1 2" key="1">
    <citation type="journal article" date="2021" name="Mar. Drugs">
        <title>Genome Reduction and Secondary Metabolism of the Marine Sponge-Associated Cyanobacterium Leptothoe.</title>
        <authorList>
            <person name="Konstantinou D."/>
            <person name="Popin R.V."/>
            <person name="Fewer D.P."/>
            <person name="Sivonen K."/>
            <person name="Gkelis S."/>
        </authorList>
    </citation>
    <scope>NUCLEOTIDE SEQUENCE [LARGE SCALE GENOMIC DNA]</scope>
    <source>
        <strain evidence="1 2">TAU-MAC 1615</strain>
    </source>
</reference>
<dbReference type="Proteomes" id="UP001196661">
    <property type="component" value="Unassembled WGS sequence"/>
</dbReference>
<comment type="caution">
    <text evidence="1">The sequence shown here is derived from an EMBL/GenBank/DDBJ whole genome shotgun (WGS) entry which is preliminary data.</text>
</comment>
<dbReference type="EMBL" id="JADOER010000004">
    <property type="protein sequence ID" value="MBT9311948.1"/>
    <property type="molecule type" value="Genomic_DNA"/>
</dbReference>
<evidence type="ECO:0000313" key="1">
    <source>
        <dbReference type="EMBL" id="MBT9311948.1"/>
    </source>
</evidence>
<evidence type="ECO:0000313" key="2">
    <source>
        <dbReference type="Proteomes" id="UP001196661"/>
    </source>
</evidence>
<dbReference type="RefSeq" id="WP_215617800.1">
    <property type="nucleotide sequence ID" value="NZ_JADOER010000004.1"/>
</dbReference>
<name>A0ABS5Y288_9CYAN</name>